<dbReference type="AlphaFoldDB" id="A0A8B8BVI1"/>
<evidence type="ECO:0000259" key="6">
    <source>
        <dbReference type="Pfam" id="PF25781"/>
    </source>
</evidence>
<reference evidence="8" key="1">
    <citation type="submission" date="2025-08" db="UniProtKB">
        <authorList>
            <consortium name="RefSeq"/>
        </authorList>
    </citation>
    <scope>IDENTIFICATION</scope>
    <source>
        <tissue evidence="8">Whole sample</tissue>
    </source>
</reference>
<accession>A0A8B8BVI1</accession>
<dbReference type="KEGG" id="cvn:111113408"/>
<dbReference type="PANTHER" id="PTHR16056:SF2">
    <property type="entry name" value="TESTIS-EXPRESSED PROTEIN 10"/>
    <property type="match status" value="1"/>
</dbReference>
<dbReference type="InterPro" id="IPR011989">
    <property type="entry name" value="ARM-like"/>
</dbReference>
<dbReference type="Pfam" id="PF12333">
    <property type="entry name" value="Ipi1_N"/>
    <property type="match status" value="1"/>
</dbReference>
<feature type="domain" description="TEX10-like TPR repeats" evidence="6">
    <location>
        <begin position="525"/>
        <end position="655"/>
    </location>
</feature>
<feature type="domain" description="Pre-rRNA-processing protein Ipi1 N-terminal" evidence="5">
    <location>
        <begin position="135"/>
        <end position="233"/>
    </location>
</feature>
<evidence type="ECO:0000256" key="1">
    <source>
        <dbReference type="ARBA" id="ARBA00004604"/>
    </source>
</evidence>
<sequence>MPKSKKKKNQDFQKVKLKVGRRLQKADNITNASFKTRSVQVVQHIKTGDGTEPTTRRNLNIRDLLNQCQHYNVSVRMDAVSGLRELVTTFPEILEKQLAQVMERVSQLMVDKESVIRSALIKLFQQITPLVGVDKMRPFFPVVSAHVCCAMTHIYEDIQSDSLKILDIFLEYYPSLIMDRSSQIIPNFIEQISHQNLTKKSSAGCRSLSIKPGGKIRAHTWRNQVLLRLSKLLSTLVKSSELSGSKGKVEEELKVVWKDEEEVSCTPFPAHYKKLWAFPGLRTSTMKNVLTREMEERGYNLREGSGVLRLMETILPILLECWVEATATQHRDMEGHLLSMEACALRYNVVKTIQLLWQYAEKVIQVGWQNNIVHFLSDFQQYFMKFFPYATHASACLENKKPRTESEQGTVHALNITICDIMSFFLTINQKAGYSRDLGDTITQYLLNYLQEENYDSSYTLPVLQVIDRLMANNFQDNEKLHKLLTVLMYRFTQIHDLSKEKKLLLRFFSRLVCKEEVCIREDIKQAFLDSLPALFQSSMKSPVMSSQILDVLSELSSRALDPSTAGISVFIDSVLGVEVGSLTSLDTGVLRGVVELLYRVSSLSEEQYTQLARLVQSSHLPARDAGYLLQVMQHRYNRHRLTIEEQGLYINFLFKCAFDAVECPLHNFAAERDIFSRAVTISETVSDQLLMFPNSEQIVELIFCYLSKALQGRSTGIPESIYLLTSSLIMGTKLKTWKYPMSSHVTEQLMDLLWNYLLVVTDNEKRMAWNILLTEEVTERGRQLISGGEEVLRIFLQKILCELKNCENIEQIHAVQRAAILILNQGSTWPTLLAPINSQPVFDNLEKITGLAAQLGWKKLRTLFSELNKI</sequence>
<comment type="similarity">
    <text evidence="3">Belongs to the IPI1/TEX10 family.</text>
</comment>
<keyword evidence="7" id="KW-1185">Reference proteome</keyword>
<protein>
    <submittedName>
        <fullName evidence="8">Testis-expressed protein 10 homolog isoform X1</fullName>
    </submittedName>
</protein>
<evidence type="ECO:0000256" key="4">
    <source>
        <dbReference type="ARBA" id="ARBA00023242"/>
    </source>
</evidence>
<dbReference type="InterPro" id="IPR016024">
    <property type="entry name" value="ARM-type_fold"/>
</dbReference>
<gene>
    <name evidence="8" type="primary">LOC111113408</name>
</gene>
<dbReference type="InterPro" id="IPR024679">
    <property type="entry name" value="Ipi1_N"/>
</dbReference>
<name>A0A8B8BVI1_CRAVI</name>
<evidence type="ECO:0000256" key="2">
    <source>
        <dbReference type="ARBA" id="ARBA00004642"/>
    </source>
</evidence>
<dbReference type="Pfam" id="PF25781">
    <property type="entry name" value="TPR_TEX10"/>
    <property type="match status" value="1"/>
</dbReference>
<dbReference type="PANTHER" id="PTHR16056">
    <property type="entry name" value="REGULATOR OF MICROTUBULE DYNAMICS PROTEIN"/>
    <property type="match status" value="1"/>
</dbReference>
<dbReference type="GeneID" id="111113408"/>
<keyword evidence="4" id="KW-0539">Nucleus</keyword>
<comment type="subcellular location">
    <subcellularLocation>
        <location evidence="1">Nucleus</location>
        <location evidence="1">Nucleolus</location>
    </subcellularLocation>
    <subcellularLocation>
        <location evidence="2">Nucleus</location>
        <location evidence="2">Nucleoplasm</location>
    </subcellularLocation>
</comment>
<dbReference type="Gene3D" id="1.25.10.10">
    <property type="entry name" value="Leucine-rich Repeat Variant"/>
    <property type="match status" value="1"/>
</dbReference>
<dbReference type="SUPFAM" id="SSF48371">
    <property type="entry name" value="ARM repeat"/>
    <property type="match status" value="1"/>
</dbReference>
<dbReference type="OrthoDB" id="361362at2759"/>
<evidence type="ECO:0000313" key="7">
    <source>
        <dbReference type="Proteomes" id="UP000694844"/>
    </source>
</evidence>
<evidence type="ECO:0000256" key="3">
    <source>
        <dbReference type="ARBA" id="ARBA00006427"/>
    </source>
</evidence>
<dbReference type="InterPro" id="IPR057949">
    <property type="entry name" value="TPR_TEX10"/>
</dbReference>
<dbReference type="GO" id="GO:0071339">
    <property type="term" value="C:MLL1 complex"/>
    <property type="evidence" value="ECO:0007669"/>
    <property type="project" value="TreeGrafter"/>
</dbReference>
<dbReference type="RefSeq" id="XP_022307368.1">
    <property type="nucleotide sequence ID" value="XM_022451660.1"/>
</dbReference>
<organism evidence="7 8">
    <name type="scientific">Crassostrea virginica</name>
    <name type="common">Eastern oyster</name>
    <dbReference type="NCBI Taxonomy" id="6565"/>
    <lineage>
        <taxon>Eukaryota</taxon>
        <taxon>Metazoa</taxon>
        <taxon>Spiralia</taxon>
        <taxon>Lophotrochozoa</taxon>
        <taxon>Mollusca</taxon>
        <taxon>Bivalvia</taxon>
        <taxon>Autobranchia</taxon>
        <taxon>Pteriomorphia</taxon>
        <taxon>Ostreida</taxon>
        <taxon>Ostreoidea</taxon>
        <taxon>Ostreidae</taxon>
        <taxon>Crassostrea</taxon>
    </lineage>
</organism>
<evidence type="ECO:0000313" key="8">
    <source>
        <dbReference type="RefSeq" id="XP_022307368.1"/>
    </source>
</evidence>
<dbReference type="Proteomes" id="UP000694844">
    <property type="component" value="Chromosome 9"/>
</dbReference>
<evidence type="ECO:0000259" key="5">
    <source>
        <dbReference type="Pfam" id="PF12333"/>
    </source>
</evidence>
<proteinExistence type="inferred from homology"/>